<dbReference type="InterPro" id="IPR052559">
    <property type="entry name" value="V-haloperoxidase"/>
</dbReference>
<accession>A0A6M5Y9K7</accession>
<keyword evidence="3" id="KW-0575">Peroxidase</keyword>
<dbReference type="InterPro" id="IPR036938">
    <property type="entry name" value="PAP2/HPO_sf"/>
</dbReference>
<dbReference type="EMBL" id="CP053435">
    <property type="protein sequence ID" value="QJW90046.1"/>
    <property type="molecule type" value="Genomic_DNA"/>
</dbReference>
<feature type="domain" description="DUF6851" evidence="1">
    <location>
        <begin position="32"/>
        <end position="152"/>
    </location>
</feature>
<dbReference type="PANTHER" id="PTHR34599:SF2">
    <property type="entry name" value="TRAF-TYPE DOMAIN-CONTAINING PROTEIN"/>
    <property type="match status" value="1"/>
</dbReference>
<dbReference type="InterPro" id="IPR055161">
    <property type="entry name" value="NapH1-like_2nd"/>
</dbReference>
<dbReference type="RefSeq" id="WP_171739890.1">
    <property type="nucleotide sequence ID" value="NZ_CP053435.1"/>
</dbReference>
<dbReference type="AlphaFoldDB" id="A0A6M5Y9K7"/>
<dbReference type="GO" id="GO:0004601">
    <property type="term" value="F:peroxidase activity"/>
    <property type="evidence" value="ECO:0007669"/>
    <property type="project" value="UniProtKB-KW"/>
</dbReference>
<dbReference type="Pfam" id="PF22778">
    <property type="entry name" value="VCPO_2nd"/>
    <property type="match status" value="1"/>
</dbReference>
<dbReference type="InterPro" id="IPR049283">
    <property type="entry name" value="DUF6851"/>
</dbReference>
<evidence type="ECO:0000259" key="2">
    <source>
        <dbReference type="Pfam" id="PF22778"/>
    </source>
</evidence>
<evidence type="ECO:0000313" key="3">
    <source>
        <dbReference type="EMBL" id="QJW90046.1"/>
    </source>
</evidence>
<organism evidence="3 4">
    <name type="scientific">Spirosoma taeanense</name>
    <dbReference type="NCBI Taxonomy" id="2735870"/>
    <lineage>
        <taxon>Bacteria</taxon>
        <taxon>Pseudomonadati</taxon>
        <taxon>Bacteroidota</taxon>
        <taxon>Cytophagia</taxon>
        <taxon>Cytophagales</taxon>
        <taxon>Cytophagaceae</taxon>
        <taxon>Spirosoma</taxon>
    </lineage>
</organism>
<reference evidence="3 4" key="1">
    <citation type="submission" date="2020-05" db="EMBL/GenBank/DDBJ databases">
        <title>Genome sequencing of Spirosoma sp. TS118.</title>
        <authorList>
            <person name="Lee J.-H."/>
            <person name="Jeong S."/>
            <person name="Zhao L."/>
            <person name="Jung J.-H."/>
            <person name="Kim M.-K."/>
            <person name="Lim S."/>
        </authorList>
    </citation>
    <scope>NUCLEOTIDE SEQUENCE [LARGE SCALE GENOMIC DNA]</scope>
    <source>
        <strain evidence="3 4">TS118</strain>
    </source>
</reference>
<keyword evidence="3" id="KW-0560">Oxidoreductase</keyword>
<dbReference type="Gene3D" id="1.10.606.20">
    <property type="match status" value="1"/>
</dbReference>
<proteinExistence type="predicted"/>
<evidence type="ECO:0000313" key="4">
    <source>
        <dbReference type="Proteomes" id="UP000502756"/>
    </source>
</evidence>
<dbReference type="CDD" id="cd03398">
    <property type="entry name" value="PAP2_haloperoxidase"/>
    <property type="match status" value="1"/>
</dbReference>
<dbReference type="SUPFAM" id="SSF48317">
    <property type="entry name" value="Acid phosphatase/Vanadium-dependent haloperoxidase"/>
    <property type="match status" value="1"/>
</dbReference>
<name>A0A6M5Y9K7_9BACT</name>
<dbReference type="KEGG" id="stae:HNV11_12015"/>
<feature type="domain" description="Vanadium-dependent haloperoxidase NapH1-like second helical-bundle" evidence="2">
    <location>
        <begin position="276"/>
        <end position="448"/>
    </location>
</feature>
<dbReference type="Pfam" id="PF21167">
    <property type="entry name" value="DUF6851"/>
    <property type="match status" value="1"/>
</dbReference>
<keyword evidence="4" id="KW-1185">Reference proteome</keyword>
<sequence>MLNVLNEWNEVLLEAIRQTKPGPPIVARSIAIVYTSVYDAWAAYDPVAKPTQPGIPQRPSAENTSPNKETAIHYAAFRALADQFSAARSLFVDRMVSLGLDPTNNSMALNTPIGIGNKAASIVLTFRQTDGANEAGNYADTSGYVSVNPPLNPLFPSTVDDIPHPDRWQKLVYLTSEGRPASPDFIAPHWGNVIPFALTSGSQFRPGQPEPLTSQGFLDQAKHIIEVQANLTPIQQVIAEYWADGPRSELPPGHWMIFTAFVANRDHLDLDASVKLFFAVSNAIFDASIATWEAKRFYDYCRPITAIRHLFRGKTIRAWGGAGRGTIDIQGENWRTFQVNTFPTPPFAEYTSGHSAFSMAAAEVLRRFTGSDTFGYFYLQTRPLSADPSVDVIGLAMRWSSFTQAALEAGESRLYGGIHFYEGNTSGLQLGRQVGEQAFQKAQHYWTGTI</sequence>
<dbReference type="PANTHER" id="PTHR34599">
    <property type="entry name" value="PEROXIDASE-RELATED"/>
    <property type="match status" value="1"/>
</dbReference>
<gene>
    <name evidence="3" type="ORF">HNV11_12015</name>
</gene>
<protein>
    <submittedName>
        <fullName evidence="3">Vanadium-dependent haloperoxidase</fullName>
    </submittedName>
</protein>
<evidence type="ECO:0000259" key="1">
    <source>
        <dbReference type="Pfam" id="PF21167"/>
    </source>
</evidence>
<dbReference type="Proteomes" id="UP000502756">
    <property type="component" value="Chromosome"/>
</dbReference>